<feature type="domain" description="Rubrerythrin diiron-binding" evidence="1">
    <location>
        <begin position="9"/>
        <end position="157"/>
    </location>
</feature>
<dbReference type="PANTHER" id="PTHR33531">
    <property type="entry name" value="RUBRERYTHRIN SUBFAMILY"/>
    <property type="match status" value="1"/>
</dbReference>
<accession>A0AAW6TWM8</accession>
<dbReference type="Gene3D" id="1.20.1260.10">
    <property type="match status" value="1"/>
</dbReference>
<evidence type="ECO:0000313" key="3">
    <source>
        <dbReference type="Proteomes" id="UP001431776"/>
    </source>
</evidence>
<dbReference type="AlphaFoldDB" id="A0AAW6TWM8"/>
<evidence type="ECO:0000313" key="2">
    <source>
        <dbReference type="EMBL" id="MDI6448286.1"/>
    </source>
</evidence>
<dbReference type="InterPro" id="IPR009078">
    <property type="entry name" value="Ferritin-like_SF"/>
</dbReference>
<dbReference type="GO" id="GO:0046872">
    <property type="term" value="F:metal ion binding"/>
    <property type="evidence" value="ECO:0007669"/>
    <property type="project" value="InterPro"/>
</dbReference>
<dbReference type="RefSeq" id="WP_349243694.1">
    <property type="nucleotide sequence ID" value="NZ_JASCXX010000004.1"/>
</dbReference>
<dbReference type="EMBL" id="JASCXX010000004">
    <property type="protein sequence ID" value="MDI6448286.1"/>
    <property type="molecule type" value="Genomic_DNA"/>
</dbReference>
<dbReference type="GO" id="GO:0016491">
    <property type="term" value="F:oxidoreductase activity"/>
    <property type="evidence" value="ECO:0007669"/>
    <property type="project" value="InterPro"/>
</dbReference>
<keyword evidence="3" id="KW-1185">Reference proteome</keyword>
<proteinExistence type="predicted"/>
<dbReference type="CDD" id="cd01045">
    <property type="entry name" value="Ferritin_like_AB"/>
    <property type="match status" value="1"/>
</dbReference>
<sequence length="166" mass="18598">MSVTFNANEVFEMAEQIERNGAKFYREAATNTAARDMKDMFLNMAAMEDGHLKTFEAMRKELAAQEKAETVFDPYNEATLYLQTMADSKGSEGLKSPTEKLTGNESAQELLEIAIGAEKNSVLFYVGLKDLVSAQAGRDKVEAIIREEVRHVADLRKQLIALNERK</sequence>
<dbReference type="InterPro" id="IPR003251">
    <property type="entry name" value="Rr_diiron-bd_dom"/>
</dbReference>
<name>A0AAW6TWM8_9BACT</name>
<reference evidence="2" key="1">
    <citation type="submission" date="2023-05" db="EMBL/GenBank/DDBJ databases">
        <title>Anaerotaeda fermentans gen. nov., sp. nov., a novel anaerobic planctomycete of the new family within the order Sedimentisphaerales isolated from Taman Peninsula, Russia.</title>
        <authorList>
            <person name="Khomyakova M.A."/>
            <person name="Merkel A.Y."/>
            <person name="Slobodkin A.I."/>
        </authorList>
    </citation>
    <scope>NUCLEOTIDE SEQUENCE</scope>
    <source>
        <strain evidence="2">M17dextr</strain>
    </source>
</reference>
<dbReference type="SUPFAM" id="SSF47240">
    <property type="entry name" value="Ferritin-like"/>
    <property type="match status" value="1"/>
</dbReference>
<gene>
    <name evidence="2" type="ORF">QJ522_04460</name>
</gene>
<dbReference type="PANTHER" id="PTHR33531:SF7">
    <property type="entry name" value="HYPOTHETICAL MEMBRANE PROTEIN, CONSERVED"/>
    <property type="match status" value="1"/>
</dbReference>
<organism evidence="2 3">
    <name type="scientific">Anaerobaca lacustris</name>
    <dbReference type="NCBI Taxonomy" id="3044600"/>
    <lineage>
        <taxon>Bacteria</taxon>
        <taxon>Pseudomonadati</taxon>
        <taxon>Planctomycetota</taxon>
        <taxon>Phycisphaerae</taxon>
        <taxon>Sedimentisphaerales</taxon>
        <taxon>Anaerobacaceae</taxon>
        <taxon>Anaerobaca</taxon>
    </lineage>
</organism>
<protein>
    <submittedName>
        <fullName evidence="2">Ferritin family protein</fullName>
    </submittedName>
</protein>
<dbReference type="InterPro" id="IPR012347">
    <property type="entry name" value="Ferritin-like"/>
</dbReference>
<evidence type="ECO:0000259" key="1">
    <source>
        <dbReference type="Pfam" id="PF02915"/>
    </source>
</evidence>
<dbReference type="Proteomes" id="UP001431776">
    <property type="component" value="Unassembled WGS sequence"/>
</dbReference>
<dbReference type="Pfam" id="PF02915">
    <property type="entry name" value="Rubrerythrin"/>
    <property type="match status" value="1"/>
</dbReference>
<comment type="caution">
    <text evidence="2">The sequence shown here is derived from an EMBL/GenBank/DDBJ whole genome shotgun (WGS) entry which is preliminary data.</text>
</comment>